<accession>A0A951Q0R4</accession>
<feature type="transmembrane region" description="Helical" evidence="7">
    <location>
        <begin position="156"/>
        <end position="174"/>
    </location>
</feature>
<dbReference type="Gene3D" id="1.20.1560.10">
    <property type="entry name" value="ABC transporter type 1, transmembrane domain"/>
    <property type="match status" value="1"/>
</dbReference>
<evidence type="ECO:0000259" key="9">
    <source>
        <dbReference type="PROSITE" id="PS50929"/>
    </source>
</evidence>
<dbReference type="Proteomes" id="UP000715781">
    <property type="component" value="Unassembled WGS sequence"/>
</dbReference>
<dbReference type="AlphaFoldDB" id="A0A951Q0R4"/>
<dbReference type="GO" id="GO:0016887">
    <property type="term" value="F:ATP hydrolysis activity"/>
    <property type="evidence" value="ECO:0007669"/>
    <property type="project" value="InterPro"/>
</dbReference>
<dbReference type="PROSITE" id="PS00211">
    <property type="entry name" value="ABC_TRANSPORTER_1"/>
    <property type="match status" value="1"/>
</dbReference>
<dbReference type="SMART" id="SM00382">
    <property type="entry name" value="AAA"/>
    <property type="match status" value="1"/>
</dbReference>
<dbReference type="InterPro" id="IPR003439">
    <property type="entry name" value="ABC_transporter-like_ATP-bd"/>
</dbReference>
<gene>
    <name evidence="10" type="ORF">KME32_14275</name>
</gene>
<protein>
    <submittedName>
        <fullName evidence="10">ABC transporter ATP-binding protein/permease</fullName>
    </submittedName>
</protein>
<dbReference type="CDD" id="cd07346">
    <property type="entry name" value="ABC_6TM_exporters"/>
    <property type="match status" value="1"/>
</dbReference>
<evidence type="ECO:0000256" key="5">
    <source>
        <dbReference type="ARBA" id="ARBA00022989"/>
    </source>
</evidence>
<dbReference type="GO" id="GO:0005886">
    <property type="term" value="C:plasma membrane"/>
    <property type="evidence" value="ECO:0007669"/>
    <property type="project" value="UniProtKB-SubCell"/>
</dbReference>
<dbReference type="Pfam" id="PF00005">
    <property type="entry name" value="ABC_tran"/>
    <property type="match status" value="1"/>
</dbReference>
<feature type="domain" description="ABC transporter" evidence="8">
    <location>
        <begin position="323"/>
        <end position="562"/>
    </location>
</feature>
<dbReference type="PROSITE" id="PS50893">
    <property type="entry name" value="ABC_TRANSPORTER_2"/>
    <property type="match status" value="1"/>
</dbReference>
<dbReference type="PANTHER" id="PTHR24221:SF654">
    <property type="entry name" value="ATP-BINDING CASSETTE SUB-FAMILY B MEMBER 6"/>
    <property type="match status" value="1"/>
</dbReference>
<reference evidence="10" key="1">
    <citation type="submission" date="2021-05" db="EMBL/GenBank/DDBJ databases">
        <authorList>
            <person name="Pietrasiak N."/>
            <person name="Ward R."/>
            <person name="Stajich J.E."/>
            <person name="Kurbessoian T."/>
        </authorList>
    </citation>
    <scope>NUCLEOTIDE SEQUENCE</scope>
    <source>
        <strain evidence="10">JT2-VF2</strain>
    </source>
</reference>
<evidence type="ECO:0000313" key="11">
    <source>
        <dbReference type="Proteomes" id="UP000715781"/>
    </source>
</evidence>
<dbReference type="InterPro" id="IPR036640">
    <property type="entry name" value="ABC1_TM_sf"/>
</dbReference>
<feature type="domain" description="ABC transmembrane type-1" evidence="9">
    <location>
        <begin position="22"/>
        <end position="301"/>
    </location>
</feature>
<evidence type="ECO:0000256" key="2">
    <source>
        <dbReference type="ARBA" id="ARBA00022692"/>
    </source>
</evidence>
<dbReference type="Pfam" id="PF00664">
    <property type="entry name" value="ABC_membrane"/>
    <property type="match status" value="1"/>
</dbReference>
<reference evidence="10" key="2">
    <citation type="journal article" date="2022" name="Microbiol. Resour. Announc.">
        <title>Metagenome Sequencing to Explore Phylogenomics of Terrestrial Cyanobacteria.</title>
        <authorList>
            <person name="Ward R.D."/>
            <person name="Stajich J.E."/>
            <person name="Johansen J.R."/>
            <person name="Huntemann M."/>
            <person name="Clum A."/>
            <person name="Foster B."/>
            <person name="Foster B."/>
            <person name="Roux S."/>
            <person name="Palaniappan K."/>
            <person name="Varghese N."/>
            <person name="Mukherjee S."/>
            <person name="Reddy T.B.K."/>
            <person name="Daum C."/>
            <person name="Copeland A."/>
            <person name="Chen I.A."/>
            <person name="Ivanova N.N."/>
            <person name="Kyrpides N.C."/>
            <person name="Shapiro N."/>
            <person name="Eloe-Fadrosh E.A."/>
            <person name="Pietrasiak N."/>
        </authorList>
    </citation>
    <scope>NUCLEOTIDE SEQUENCE</scope>
    <source>
        <strain evidence="10">JT2-VF2</strain>
    </source>
</reference>
<dbReference type="SUPFAM" id="SSF90123">
    <property type="entry name" value="ABC transporter transmembrane region"/>
    <property type="match status" value="1"/>
</dbReference>
<dbReference type="InterPro" id="IPR003593">
    <property type="entry name" value="AAA+_ATPase"/>
</dbReference>
<keyword evidence="4 10" id="KW-0067">ATP-binding</keyword>
<dbReference type="InterPro" id="IPR027417">
    <property type="entry name" value="P-loop_NTPase"/>
</dbReference>
<evidence type="ECO:0000259" key="8">
    <source>
        <dbReference type="PROSITE" id="PS50893"/>
    </source>
</evidence>
<name>A0A951Q0R4_9NOST</name>
<dbReference type="GO" id="GO:0005524">
    <property type="term" value="F:ATP binding"/>
    <property type="evidence" value="ECO:0007669"/>
    <property type="project" value="UniProtKB-KW"/>
</dbReference>
<keyword evidence="3" id="KW-0547">Nucleotide-binding</keyword>
<organism evidence="10 11">
    <name type="scientific">Mojavia pulchra JT2-VF2</name>
    <dbReference type="NCBI Taxonomy" id="287848"/>
    <lineage>
        <taxon>Bacteria</taxon>
        <taxon>Bacillati</taxon>
        <taxon>Cyanobacteriota</taxon>
        <taxon>Cyanophyceae</taxon>
        <taxon>Nostocales</taxon>
        <taxon>Nostocaceae</taxon>
    </lineage>
</organism>
<feature type="transmembrane region" description="Helical" evidence="7">
    <location>
        <begin position="55"/>
        <end position="75"/>
    </location>
</feature>
<dbReference type="PANTHER" id="PTHR24221">
    <property type="entry name" value="ATP-BINDING CASSETTE SUB-FAMILY B"/>
    <property type="match status" value="1"/>
</dbReference>
<dbReference type="GO" id="GO:0034040">
    <property type="term" value="F:ATPase-coupled lipid transmembrane transporter activity"/>
    <property type="evidence" value="ECO:0007669"/>
    <property type="project" value="TreeGrafter"/>
</dbReference>
<keyword evidence="6 7" id="KW-0472">Membrane</keyword>
<proteinExistence type="predicted"/>
<evidence type="ECO:0000256" key="1">
    <source>
        <dbReference type="ARBA" id="ARBA00004651"/>
    </source>
</evidence>
<keyword evidence="5 7" id="KW-1133">Transmembrane helix</keyword>
<comment type="caution">
    <text evidence="10">The sequence shown here is derived from an EMBL/GenBank/DDBJ whole genome shotgun (WGS) entry which is preliminary data.</text>
</comment>
<keyword evidence="2 7" id="KW-0812">Transmembrane</keyword>
<sequence>MQIPRTFNDIRLWLLTRLVINGFCQAAATLANAFLVELAFDKLITNTDPSINLKFWEIGLGLAAAAVVVALLRIVERTDAESIGQEYVYEIRMILYERLMNLSPRALQSRSQGGVMLRFVSDLSAIRQWVSLGLARLVVATTTTVASLFALSFVNVRLAVTVAVVLVIGALIAFRLSGRMRTAANEARNRLSRLAGNVNEKVAANAVVQVFGQSQREKRRIARQCRDLERAMVDRAVVAGQMQGITEATTAIASGATLLMGALEVAAGRTTPGTVVAAMSIVSFLMPRLRDLGKVQEYWHNSRVALTKIKQFLAIPAMVTELPNAPDLQMGPGCLEFDGVSLKGALHNISAIAFPGEIVAIVGPNGAGKSTLLSLAARLIDPNRGVIRLDGQDLAKYSLKSVRRAIGMAALDLPLLRGTVGKNLRYRWRDAPIEEITRVWQLCGIDEMLAELPEGEKTRISEGGKGLSAGQRQRIALARAILGNPPVLLLDEVDANLDAQAVSVVDRVLAEYQGTVLLITHRKERLAAADAIWYLEAGRLVEAGATKELLAKDGPTSRLFSSQTEDVLSS</sequence>
<dbReference type="InterPro" id="IPR017871">
    <property type="entry name" value="ABC_transporter-like_CS"/>
</dbReference>
<dbReference type="EMBL" id="JAHHHN010000007">
    <property type="protein sequence ID" value="MBW4562287.1"/>
    <property type="molecule type" value="Genomic_DNA"/>
</dbReference>
<dbReference type="SUPFAM" id="SSF52540">
    <property type="entry name" value="P-loop containing nucleoside triphosphate hydrolases"/>
    <property type="match status" value="1"/>
</dbReference>
<feature type="transmembrane region" description="Helical" evidence="7">
    <location>
        <begin position="12"/>
        <end position="35"/>
    </location>
</feature>
<dbReference type="PROSITE" id="PS50929">
    <property type="entry name" value="ABC_TM1F"/>
    <property type="match status" value="1"/>
</dbReference>
<comment type="subcellular location">
    <subcellularLocation>
        <location evidence="1">Cell membrane</location>
        <topology evidence="1">Multi-pass membrane protein</topology>
    </subcellularLocation>
</comment>
<evidence type="ECO:0000313" key="10">
    <source>
        <dbReference type="EMBL" id="MBW4562287.1"/>
    </source>
</evidence>
<dbReference type="GO" id="GO:0140359">
    <property type="term" value="F:ABC-type transporter activity"/>
    <property type="evidence" value="ECO:0007669"/>
    <property type="project" value="InterPro"/>
</dbReference>
<dbReference type="InterPro" id="IPR011527">
    <property type="entry name" value="ABC1_TM_dom"/>
</dbReference>
<dbReference type="InterPro" id="IPR039421">
    <property type="entry name" value="Type_1_exporter"/>
</dbReference>
<feature type="transmembrane region" description="Helical" evidence="7">
    <location>
        <begin position="129"/>
        <end position="150"/>
    </location>
</feature>
<evidence type="ECO:0000256" key="7">
    <source>
        <dbReference type="SAM" id="Phobius"/>
    </source>
</evidence>
<evidence type="ECO:0000256" key="4">
    <source>
        <dbReference type="ARBA" id="ARBA00022840"/>
    </source>
</evidence>
<evidence type="ECO:0000256" key="6">
    <source>
        <dbReference type="ARBA" id="ARBA00023136"/>
    </source>
</evidence>
<evidence type="ECO:0000256" key="3">
    <source>
        <dbReference type="ARBA" id="ARBA00022741"/>
    </source>
</evidence>
<dbReference type="Gene3D" id="3.40.50.300">
    <property type="entry name" value="P-loop containing nucleotide triphosphate hydrolases"/>
    <property type="match status" value="1"/>
</dbReference>